<evidence type="ECO:0000313" key="2">
    <source>
        <dbReference type="Proteomes" id="UP000692954"/>
    </source>
</evidence>
<proteinExistence type="predicted"/>
<protein>
    <submittedName>
        <fullName evidence="1">Uncharacterized protein</fullName>
    </submittedName>
</protein>
<accession>A0A8S1P068</accession>
<gene>
    <name evidence="1" type="ORF">PSON_ATCC_30995.1.T0650017</name>
</gene>
<keyword evidence="2" id="KW-1185">Reference proteome</keyword>
<sequence length="49" mass="5873">MVFKQKAKIVIESQILQEKRILMSIYLFVVKMVQSLLRNFEKPVILEFC</sequence>
<organism evidence="1 2">
    <name type="scientific">Paramecium sonneborni</name>
    <dbReference type="NCBI Taxonomy" id="65129"/>
    <lineage>
        <taxon>Eukaryota</taxon>
        <taxon>Sar</taxon>
        <taxon>Alveolata</taxon>
        <taxon>Ciliophora</taxon>
        <taxon>Intramacronucleata</taxon>
        <taxon>Oligohymenophorea</taxon>
        <taxon>Peniculida</taxon>
        <taxon>Parameciidae</taxon>
        <taxon>Paramecium</taxon>
    </lineage>
</organism>
<evidence type="ECO:0000313" key="1">
    <source>
        <dbReference type="EMBL" id="CAD8095643.1"/>
    </source>
</evidence>
<name>A0A8S1P068_9CILI</name>
<dbReference type="Proteomes" id="UP000692954">
    <property type="component" value="Unassembled WGS sequence"/>
</dbReference>
<dbReference type="EMBL" id="CAJJDN010000065">
    <property type="protein sequence ID" value="CAD8095643.1"/>
    <property type="molecule type" value="Genomic_DNA"/>
</dbReference>
<reference evidence="1" key="1">
    <citation type="submission" date="2021-01" db="EMBL/GenBank/DDBJ databases">
        <authorList>
            <consortium name="Genoscope - CEA"/>
            <person name="William W."/>
        </authorList>
    </citation>
    <scope>NUCLEOTIDE SEQUENCE</scope>
</reference>
<dbReference type="AlphaFoldDB" id="A0A8S1P068"/>
<comment type="caution">
    <text evidence="1">The sequence shown here is derived from an EMBL/GenBank/DDBJ whole genome shotgun (WGS) entry which is preliminary data.</text>
</comment>